<dbReference type="InterPro" id="IPR007061">
    <property type="entry name" value="MST-like"/>
</dbReference>
<accession>A0A975SWN3</accession>
<dbReference type="KEGG" id="nps:KRR39_17790"/>
<sequence>MSGAQSPGYPEPPAVGDEASTLVGSLERQRATFEWKCAGLAGDGLARRLGPSELSLGRLLKHLAYMEDLNFTRDLAGARLPRPWADVAAESRSAWVFGSADLDPPETLHRLWREAVQRSRVAVREALGRGGPGSTYRDGGGREATVRRLLVDMIEEYGRHTGQADLLREAVDGRVGEDPPGPPVPFTLT</sequence>
<dbReference type="Pfam" id="PF04978">
    <property type="entry name" value="MST"/>
    <property type="match status" value="1"/>
</dbReference>
<evidence type="ECO:0000313" key="3">
    <source>
        <dbReference type="Proteomes" id="UP000683575"/>
    </source>
</evidence>
<proteinExistence type="predicted"/>
<dbReference type="AlphaFoldDB" id="A0A975SWN3"/>
<gene>
    <name evidence="2" type="ORF">KRR39_17790</name>
</gene>
<protein>
    <submittedName>
        <fullName evidence="2">DinB family protein</fullName>
    </submittedName>
</protein>
<evidence type="ECO:0000313" key="2">
    <source>
        <dbReference type="EMBL" id="QWZ07300.1"/>
    </source>
</evidence>
<dbReference type="Proteomes" id="UP000683575">
    <property type="component" value="Chromosome"/>
</dbReference>
<organism evidence="2 3">
    <name type="scientific">Nocardioides panacis</name>
    <dbReference type="NCBI Taxonomy" id="2849501"/>
    <lineage>
        <taxon>Bacteria</taxon>
        <taxon>Bacillati</taxon>
        <taxon>Actinomycetota</taxon>
        <taxon>Actinomycetes</taxon>
        <taxon>Propionibacteriales</taxon>
        <taxon>Nocardioidaceae</taxon>
        <taxon>Nocardioides</taxon>
    </lineage>
</organism>
<reference evidence="2" key="1">
    <citation type="submission" date="2021-06" db="EMBL/GenBank/DDBJ databases">
        <title>Complete genome sequence of Nocardioides sp. G188.</title>
        <authorList>
            <person name="Im W.-T."/>
        </authorList>
    </citation>
    <scope>NUCLEOTIDE SEQUENCE</scope>
    <source>
        <strain evidence="2">G188</strain>
    </source>
</reference>
<name>A0A975SWN3_9ACTN</name>
<evidence type="ECO:0000256" key="1">
    <source>
        <dbReference type="SAM" id="MobiDB-lite"/>
    </source>
</evidence>
<feature type="region of interest" description="Disordered" evidence="1">
    <location>
        <begin position="1"/>
        <end position="22"/>
    </location>
</feature>
<keyword evidence="3" id="KW-1185">Reference proteome</keyword>
<dbReference type="RefSeq" id="WP_216938811.1">
    <property type="nucleotide sequence ID" value="NZ_CP077062.1"/>
</dbReference>
<dbReference type="EMBL" id="CP077062">
    <property type="protein sequence ID" value="QWZ07300.1"/>
    <property type="molecule type" value="Genomic_DNA"/>
</dbReference>